<evidence type="ECO:0000256" key="3">
    <source>
        <dbReference type="ARBA" id="ARBA00022989"/>
    </source>
</evidence>
<dbReference type="PANTHER" id="PTHR23528">
    <property type="match status" value="1"/>
</dbReference>
<dbReference type="PANTHER" id="PTHR23528:SF1">
    <property type="entry name" value="MAJOR FACILITATOR SUPERFAMILY (MFS) PROFILE DOMAIN-CONTAINING PROTEIN"/>
    <property type="match status" value="1"/>
</dbReference>
<dbReference type="EMBL" id="LT629755">
    <property type="protein sequence ID" value="SDS97310.1"/>
    <property type="molecule type" value="Genomic_DNA"/>
</dbReference>
<feature type="compositionally biased region" description="Acidic residues" evidence="5">
    <location>
        <begin position="1"/>
        <end position="10"/>
    </location>
</feature>
<dbReference type="OrthoDB" id="7584869at2"/>
<dbReference type="GO" id="GO:0005886">
    <property type="term" value="C:plasma membrane"/>
    <property type="evidence" value="ECO:0007669"/>
    <property type="project" value="UniProtKB-SubCell"/>
</dbReference>
<evidence type="ECO:0000256" key="6">
    <source>
        <dbReference type="SAM" id="Phobius"/>
    </source>
</evidence>
<reference evidence="10" key="1">
    <citation type="submission" date="2016-10" db="EMBL/GenBank/DDBJ databases">
        <authorList>
            <person name="Varghese N."/>
            <person name="Submissions S."/>
        </authorList>
    </citation>
    <scope>NUCLEOTIDE SEQUENCE [LARGE SCALE GENOMIC DNA]</scope>
    <source>
        <strain evidence="10">CPCC 202695</strain>
    </source>
</reference>
<dbReference type="Proteomes" id="UP000199482">
    <property type="component" value="Chromosome I"/>
</dbReference>
<dbReference type="InterPro" id="IPR036259">
    <property type="entry name" value="MFS_trans_sf"/>
</dbReference>
<reference evidence="9" key="2">
    <citation type="submission" date="2016-10" db="EMBL/GenBank/DDBJ databases">
        <authorList>
            <person name="de Groot N.N."/>
        </authorList>
    </citation>
    <scope>NUCLEOTIDE SEQUENCE [LARGE SCALE GENOMIC DNA]</scope>
    <source>
        <strain evidence="9">CPCC 202695</strain>
    </source>
</reference>
<dbReference type="Gene3D" id="1.20.1250.20">
    <property type="entry name" value="MFS general substrate transporter like domains"/>
    <property type="match status" value="2"/>
</dbReference>
<evidence type="ECO:0000313" key="11">
    <source>
        <dbReference type="Proteomes" id="UP000893823"/>
    </source>
</evidence>
<dbReference type="PROSITE" id="PS50850">
    <property type="entry name" value="MFS"/>
    <property type="match status" value="1"/>
</dbReference>
<evidence type="ECO:0000256" key="2">
    <source>
        <dbReference type="ARBA" id="ARBA00022692"/>
    </source>
</evidence>
<protein>
    <submittedName>
        <fullName evidence="8">MFS family permease</fullName>
    </submittedName>
    <submittedName>
        <fullName evidence="9">MFS-type transporter involved in bile tolerance, Atg22 family</fullName>
    </submittedName>
</protein>
<feature type="region of interest" description="Disordered" evidence="5">
    <location>
        <begin position="1"/>
        <end position="20"/>
    </location>
</feature>
<evidence type="ECO:0000259" key="7">
    <source>
        <dbReference type="PROSITE" id="PS50850"/>
    </source>
</evidence>
<proteinExistence type="predicted"/>
<feature type="transmembrane region" description="Helical" evidence="6">
    <location>
        <begin position="204"/>
        <end position="226"/>
    </location>
</feature>
<keyword evidence="11" id="KW-1185">Reference proteome</keyword>
<evidence type="ECO:0000256" key="4">
    <source>
        <dbReference type="ARBA" id="ARBA00023136"/>
    </source>
</evidence>
<accession>A0A1H1WKW8</accession>
<dbReference type="RefSeq" id="WP_092672334.1">
    <property type="nucleotide sequence ID" value="NZ_BMDN01000001.1"/>
</dbReference>
<feature type="transmembrane region" description="Helical" evidence="6">
    <location>
        <begin position="423"/>
        <end position="442"/>
    </location>
</feature>
<feature type="transmembrane region" description="Helical" evidence="6">
    <location>
        <begin position="391"/>
        <end position="417"/>
    </location>
</feature>
<comment type="subcellular location">
    <subcellularLocation>
        <location evidence="1">Cell membrane</location>
        <topology evidence="1">Multi-pass membrane protein</topology>
    </subcellularLocation>
</comment>
<dbReference type="AlphaFoldDB" id="A0A1H1WKW8"/>
<evidence type="ECO:0000313" key="9">
    <source>
        <dbReference type="EMBL" id="SDS97310.1"/>
    </source>
</evidence>
<sequence length="448" mass="47370">MNPTDRDDEPIVTPVPSPLPTATVDPEVIAEAHDAPVPDLPKVNARYIWFMVLAQFGVFMAFITPLAISLSIRLNELAPGREEVLGYITGAGALFVMLTAPFMGVWSDRTRTAIGRRRPFMIGGMVVGVISLVVMALAPNVFVLGLGWVLAQWGWGTVLGNLQNSTADRLPEEQRGKVAGLTGFATQVAPVFGVILTVGFTGDALLLFLIPGAVGVVLVTLFVTLVHEDDSRGLPKDALTVGGLLRKYVYDPRRYPDFSWNWLGRFLFYFGLTLNTTFTAFFFANRLGVDVTEVAGIIATLGGVGVLAVTAGALGGGFLSDRFRRRKVFVVAGGALMAAGMVTMALSSDLPLLIAGSLIVSTGIGMFSAVDQALLLDVLPEKATDAGRFMGITGFATSIPQSAGPLVASAILLVGVTGGDKNYSLLFIVAAALVLAGGLVILRIRSVR</sequence>
<evidence type="ECO:0000256" key="1">
    <source>
        <dbReference type="ARBA" id="ARBA00004651"/>
    </source>
</evidence>
<keyword evidence="2 6" id="KW-0812">Transmembrane</keyword>
<evidence type="ECO:0000313" key="10">
    <source>
        <dbReference type="Proteomes" id="UP000199482"/>
    </source>
</evidence>
<feature type="transmembrane region" description="Helical" evidence="6">
    <location>
        <begin position="328"/>
        <end position="346"/>
    </location>
</feature>
<feature type="transmembrane region" description="Helical" evidence="6">
    <location>
        <begin position="295"/>
        <end position="316"/>
    </location>
</feature>
<feature type="transmembrane region" description="Helical" evidence="6">
    <location>
        <begin position="352"/>
        <end position="370"/>
    </location>
</feature>
<evidence type="ECO:0000256" key="5">
    <source>
        <dbReference type="SAM" id="MobiDB-lite"/>
    </source>
</evidence>
<feature type="transmembrane region" description="Helical" evidence="6">
    <location>
        <begin position="84"/>
        <end position="107"/>
    </location>
</feature>
<feature type="transmembrane region" description="Helical" evidence="6">
    <location>
        <begin position="178"/>
        <end position="198"/>
    </location>
</feature>
<feature type="domain" description="Major facilitator superfamily (MFS) profile" evidence="7">
    <location>
        <begin position="50"/>
        <end position="448"/>
    </location>
</feature>
<reference evidence="8" key="3">
    <citation type="submission" date="2022-06" db="EMBL/GenBank/DDBJ databases">
        <title>Genomic Encyclopedia of Type Strains, Phase III (KMG-III): the genomes of soil and plant-associated and newly described type strains.</title>
        <authorList>
            <person name="Whitman W."/>
        </authorList>
    </citation>
    <scope>NUCLEOTIDE SEQUENCE</scope>
    <source>
        <strain evidence="8">CPCC 202695</strain>
    </source>
</reference>
<evidence type="ECO:0000313" key="8">
    <source>
        <dbReference type="EMBL" id="MCP2366191.1"/>
    </source>
</evidence>
<feature type="transmembrane region" description="Helical" evidence="6">
    <location>
        <begin position="119"/>
        <end position="138"/>
    </location>
</feature>
<keyword evidence="4 6" id="KW-0472">Membrane</keyword>
<dbReference type="Pfam" id="PF07690">
    <property type="entry name" value="MFS_1"/>
    <property type="match status" value="1"/>
</dbReference>
<dbReference type="Proteomes" id="UP000893823">
    <property type="component" value="Unassembled WGS sequence"/>
</dbReference>
<dbReference type="EMBL" id="SODL02000001">
    <property type="protein sequence ID" value="MCP2366191.1"/>
    <property type="molecule type" value="Genomic_DNA"/>
</dbReference>
<dbReference type="InterPro" id="IPR020846">
    <property type="entry name" value="MFS_dom"/>
</dbReference>
<dbReference type="InterPro" id="IPR011701">
    <property type="entry name" value="MFS"/>
</dbReference>
<dbReference type="SUPFAM" id="SSF103473">
    <property type="entry name" value="MFS general substrate transporter"/>
    <property type="match status" value="1"/>
</dbReference>
<gene>
    <name evidence="8" type="ORF">BCL57_000333</name>
    <name evidence="9" type="ORF">SAMN04489721_2261</name>
</gene>
<feature type="transmembrane region" description="Helical" evidence="6">
    <location>
        <begin position="144"/>
        <end position="162"/>
    </location>
</feature>
<name>A0A1H1WKW8_9MICO</name>
<feature type="transmembrane region" description="Helical" evidence="6">
    <location>
        <begin position="262"/>
        <end position="283"/>
    </location>
</feature>
<feature type="transmembrane region" description="Helical" evidence="6">
    <location>
        <begin position="47"/>
        <end position="72"/>
    </location>
</feature>
<keyword evidence="3 6" id="KW-1133">Transmembrane helix</keyword>
<dbReference type="STRING" id="589382.SAMN04489721_2261"/>
<organism evidence="9 10">
    <name type="scientific">Agromyces flavus</name>
    <dbReference type="NCBI Taxonomy" id="589382"/>
    <lineage>
        <taxon>Bacteria</taxon>
        <taxon>Bacillati</taxon>
        <taxon>Actinomycetota</taxon>
        <taxon>Actinomycetes</taxon>
        <taxon>Micrococcales</taxon>
        <taxon>Microbacteriaceae</taxon>
        <taxon>Agromyces</taxon>
    </lineage>
</organism>
<dbReference type="GO" id="GO:0022857">
    <property type="term" value="F:transmembrane transporter activity"/>
    <property type="evidence" value="ECO:0007669"/>
    <property type="project" value="InterPro"/>
</dbReference>